<name>A0ABR0SM16_9HYPO</name>
<keyword evidence="2" id="KW-0812">Transmembrane</keyword>
<evidence type="ECO:0000313" key="3">
    <source>
        <dbReference type="EMBL" id="KAK5993192.1"/>
    </source>
</evidence>
<evidence type="ECO:0000313" key="4">
    <source>
        <dbReference type="Proteomes" id="UP001338125"/>
    </source>
</evidence>
<dbReference type="InterPro" id="IPR024338">
    <property type="entry name" value="MID1/Yam8"/>
</dbReference>
<sequence length="837" mass="91705">MSAQEKAQNYLAVIDRELSKYPALNNLEKQLGFPKAYAVVGAVALYFFLIIFNIGGQLLTNFAGFVLPGYYSLGALFSKNTEDDTQWLTYWVVFSFFTVLEGFFSIVYWFPFYFVFKFIFLLWLSLPTFRGADIVFRNFLAPTLGRYFQAGSTASGLRSKTDAHKETRLSTVPLSSIGVPRHQPHTRRRSFELQGQLNSGCPSGHVSGMQLSPLQSRLAASLAASLVILALYLLLFSPSAALAAELSTPQNFVATILDEAFGTDDEFDGGYESEFGLFDRTIIGRAPVGVAVLQNNGPQALNLQPGSSVCYMFEKSTIFGNSQGNSRRNAEAGKKDDEDDGDDGAPPSSSAVPSRTVYLSANTCLQPQRIPPNSTSPGPPQLSLYVSNSTQPGCAPSPQSVPGFRAKAFEQGAVMWSFNATGDIFISITAPSLPAGFQGIYNFEVAASTDDYYHQYDSAGGELLWMDSDSSSALLVTKNLTDTVFEIDEIMQKGPQFELYVEDATTPTINGLLHSMCGLKNTARIASKRLDNGEFNNNDMARTKMTIKGPGSWPKQQFYFDGLNSSTSYTGVLFKPANKTDTPKRQASSAGQVGGGGIVYTGTDFQTSAGTNCRVITDLDFCTEVQWAAPGNNKLNNSELAKVYDDYAKMMYANFEKVMMQIPCEAPSTQQYSLARNCDDCVQAYKRWLCTVSIPRCEDFSKQDDFTMIRNAGQPFPNGTKLPDDLLKVLEKKPAWNASRNSFIDEQIAPGPYKEILPCEDVCYEVVQSCPAAIGFTCPRPHMVSFNVSYGRRDGDGAVVQCNYPGEPRTRISAAEIALPNGHLILGTICLLLAMLL</sequence>
<protein>
    <submittedName>
        <fullName evidence="3">Protein yop-1</fullName>
    </submittedName>
</protein>
<feature type="transmembrane region" description="Helical" evidence="2">
    <location>
        <begin position="218"/>
        <end position="236"/>
    </location>
</feature>
<proteinExistence type="predicted"/>
<evidence type="ECO:0000256" key="2">
    <source>
        <dbReference type="SAM" id="Phobius"/>
    </source>
</evidence>
<dbReference type="Pfam" id="PF03134">
    <property type="entry name" value="TB2_DP1_HVA22"/>
    <property type="match status" value="1"/>
</dbReference>
<keyword evidence="2" id="KW-0472">Membrane</keyword>
<feature type="region of interest" description="Disordered" evidence="1">
    <location>
        <begin position="366"/>
        <end position="399"/>
    </location>
</feature>
<keyword evidence="2" id="KW-1133">Transmembrane helix</keyword>
<dbReference type="Pfam" id="PF12929">
    <property type="entry name" value="Mid1"/>
    <property type="match status" value="1"/>
</dbReference>
<feature type="region of interest" description="Disordered" evidence="1">
    <location>
        <begin position="322"/>
        <end position="354"/>
    </location>
</feature>
<feature type="compositionally biased region" description="Polar residues" evidence="1">
    <location>
        <begin position="384"/>
        <end position="399"/>
    </location>
</feature>
<feature type="compositionally biased region" description="Polar residues" evidence="1">
    <location>
        <begin position="366"/>
        <end position="376"/>
    </location>
</feature>
<evidence type="ECO:0000256" key="1">
    <source>
        <dbReference type="SAM" id="MobiDB-lite"/>
    </source>
</evidence>
<reference evidence="3 4" key="1">
    <citation type="submission" date="2024-01" db="EMBL/GenBank/DDBJ databases">
        <title>Complete genome of Cladobotryum mycophilum ATHUM6906.</title>
        <authorList>
            <person name="Christinaki A.C."/>
            <person name="Myridakis A.I."/>
            <person name="Kouvelis V.N."/>
        </authorList>
    </citation>
    <scope>NUCLEOTIDE SEQUENCE [LARGE SCALE GENOMIC DNA]</scope>
    <source>
        <strain evidence="3 4">ATHUM6906</strain>
    </source>
</reference>
<gene>
    <name evidence="3" type="ORF">PT974_06620</name>
</gene>
<feature type="transmembrane region" description="Helical" evidence="2">
    <location>
        <begin position="89"/>
        <end position="110"/>
    </location>
</feature>
<dbReference type="EMBL" id="JAVFKD010000012">
    <property type="protein sequence ID" value="KAK5993192.1"/>
    <property type="molecule type" value="Genomic_DNA"/>
</dbReference>
<dbReference type="InterPro" id="IPR004345">
    <property type="entry name" value="TB2_DP1_HVA22"/>
</dbReference>
<organism evidence="3 4">
    <name type="scientific">Cladobotryum mycophilum</name>
    <dbReference type="NCBI Taxonomy" id="491253"/>
    <lineage>
        <taxon>Eukaryota</taxon>
        <taxon>Fungi</taxon>
        <taxon>Dikarya</taxon>
        <taxon>Ascomycota</taxon>
        <taxon>Pezizomycotina</taxon>
        <taxon>Sordariomycetes</taxon>
        <taxon>Hypocreomycetidae</taxon>
        <taxon>Hypocreales</taxon>
        <taxon>Hypocreaceae</taxon>
        <taxon>Cladobotryum</taxon>
    </lineage>
</organism>
<dbReference type="PANTHER" id="PTHR39142:SF1">
    <property type="entry name" value="AEL197CP"/>
    <property type="match status" value="1"/>
</dbReference>
<comment type="caution">
    <text evidence="3">The sequence shown here is derived from an EMBL/GenBank/DDBJ whole genome shotgun (WGS) entry which is preliminary data.</text>
</comment>
<keyword evidence="4" id="KW-1185">Reference proteome</keyword>
<dbReference type="Proteomes" id="UP001338125">
    <property type="component" value="Unassembled WGS sequence"/>
</dbReference>
<dbReference type="PANTHER" id="PTHR39142">
    <property type="entry name" value="MID1P"/>
    <property type="match status" value="1"/>
</dbReference>
<accession>A0ABR0SM16</accession>